<dbReference type="AlphaFoldDB" id="A0A7W8AXM2"/>
<dbReference type="EMBL" id="JACHJD010000007">
    <property type="protein sequence ID" value="MBB5105305.1"/>
    <property type="molecule type" value="Genomic_DNA"/>
</dbReference>
<keyword evidence="3" id="KW-1185">Reference proteome</keyword>
<gene>
    <name evidence="2" type="ORF">FHS40_004400</name>
</gene>
<evidence type="ECO:0000313" key="2">
    <source>
        <dbReference type="EMBL" id="MBB5105305.1"/>
    </source>
</evidence>
<dbReference type="RefSeq" id="WP_260422975.1">
    <property type="nucleotide sequence ID" value="NZ_BMSQ01000006.1"/>
</dbReference>
<name>A0A7W8AXM2_STRST</name>
<evidence type="ECO:0000313" key="3">
    <source>
        <dbReference type="Proteomes" id="UP000549009"/>
    </source>
</evidence>
<proteinExistence type="predicted"/>
<organism evidence="2 3">
    <name type="scientific">Streptomyces spectabilis</name>
    <dbReference type="NCBI Taxonomy" id="68270"/>
    <lineage>
        <taxon>Bacteria</taxon>
        <taxon>Bacillati</taxon>
        <taxon>Actinomycetota</taxon>
        <taxon>Actinomycetes</taxon>
        <taxon>Kitasatosporales</taxon>
        <taxon>Streptomycetaceae</taxon>
        <taxon>Streptomyces</taxon>
    </lineage>
</organism>
<protein>
    <submittedName>
        <fullName evidence="2">Uncharacterized protein</fullName>
    </submittedName>
</protein>
<dbReference type="Proteomes" id="UP000549009">
    <property type="component" value="Unassembled WGS sequence"/>
</dbReference>
<feature type="region of interest" description="Disordered" evidence="1">
    <location>
        <begin position="1"/>
        <end position="25"/>
    </location>
</feature>
<comment type="caution">
    <text evidence="2">The sequence shown here is derived from an EMBL/GenBank/DDBJ whole genome shotgun (WGS) entry which is preliminary data.</text>
</comment>
<evidence type="ECO:0000256" key="1">
    <source>
        <dbReference type="SAM" id="MobiDB-lite"/>
    </source>
</evidence>
<sequence length="43" mass="4544">MITGPCRAEAGGRSPDRLAGHFSHKVHSVLDGRSAPGCRKART</sequence>
<reference evidence="2 3" key="1">
    <citation type="submission" date="2020-08" db="EMBL/GenBank/DDBJ databases">
        <title>Genomic Encyclopedia of Type Strains, Phase III (KMG-III): the genomes of soil and plant-associated and newly described type strains.</title>
        <authorList>
            <person name="Whitman W."/>
        </authorList>
    </citation>
    <scope>NUCLEOTIDE SEQUENCE [LARGE SCALE GENOMIC DNA]</scope>
    <source>
        <strain evidence="2 3">CECT 3146</strain>
    </source>
</reference>
<accession>A0A7W8AXM2</accession>